<accession>A0A967B1Q8</accession>
<evidence type="ECO:0000313" key="1">
    <source>
        <dbReference type="EMBL" id="NHF61512.1"/>
    </source>
</evidence>
<sequence length="70" mass="7827">MNSSDISFSDGFRGCLKGMPLLGVLSLRFGQFLGSYAPRSGNHRFGVYAYRITLGKEQLNQLILGRYFFG</sequence>
<reference evidence="1" key="1">
    <citation type="submission" date="2019-07" db="EMBL/GenBank/DDBJ databases">
        <authorList>
            <person name="De-Chao Zhang Q."/>
        </authorList>
    </citation>
    <scope>NUCLEOTIDE SEQUENCE</scope>
    <source>
        <strain evidence="1">TP-CH-4</strain>
    </source>
</reference>
<organism evidence="1 2">
    <name type="scientific">Pelagihabitans pacificus</name>
    <dbReference type="NCBI Taxonomy" id="2696054"/>
    <lineage>
        <taxon>Bacteria</taxon>
        <taxon>Pseudomonadati</taxon>
        <taxon>Bacteroidota</taxon>
        <taxon>Flavobacteriia</taxon>
        <taxon>Flavobacteriales</taxon>
        <taxon>Flavobacteriaceae</taxon>
        <taxon>Pelagihabitans</taxon>
    </lineage>
</organism>
<dbReference type="RefSeq" id="WP_152576005.1">
    <property type="nucleotide sequence ID" value="NZ_VIKU02000009.1"/>
</dbReference>
<dbReference type="EMBL" id="VIKU02000009">
    <property type="protein sequence ID" value="NHF61512.1"/>
    <property type="molecule type" value="Genomic_DNA"/>
</dbReference>
<dbReference type="Proteomes" id="UP000707206">
    <property type="component" value="Unassembled WGS sequence"/>
</dbReference>
<comment type="caution">
    <text evidence="1">The sequence shown here is derived from an EMBL/GenBank/DDBJ whole genome shotgun (WGS) entry which is preliminary data.</text>
</comment>
<reference evidence="1" key="2">
    <citation type="submission" date="2020-03" db="EMBL/GenBank/DDBJ databases">
        <title>Flavobacteriaceae bacterium strain TP-CH-4, a member of the family Flavobacteriaceae isolated from a deep-sea seamount.</title>
        <authorList>
            <person name="Zhang D.-C."/>
        </authorList>
    </citation>
    <scope>NUCLEOTIDE SEQUENCE</scope>
    <source>
        <strain evidence="1">TP-CH-4</strain>
    </source>
</reference>
<gene>
    <name evidence="1" type="ORF">FK220_019320</name>
</gene>
<proteinExistence type="predicted"/>
<protein>
    <submittedName>
        <fullName evidence="1">Uncharacterized protein</fullName>
    </submittedName>
</protein>
<evidence type="ECO:0000313" key="2">
    <source>
        <dbReference type="Proteomes" id="UP000707206"/>
    </source>
</evidence>
<name>A0A967B1Q8_9FLAO</name>
<dbReference type="AlphaFoldDB" id="A0A967B1Q8"/>
<keyword evidence="2" id="KW-1185">Reference proteome</keyword>